<protein>
    <recommendedName>
        <fullName evidence="6 10">UDP-glucose 4-epimerase</fullName>
        <ecNumber evidence="5 10">5.1.3.2</ecNumber>
    </recommendedName>
</protein>
<keyword evidence="8" id="KW-0299">Galactose metabolism</keyword>
<evidence type="ECO:0000256" key="6">
    <source>
        <dbReference type="ARBA" id="ARBA00018569"/>
    </source>
</evidence>
<organism evidence="13 14">
    <name type="scientific">Lacihabitans lacunae</name>
    <dbReference type="NCBI Taxonomy" id="1028214"/>
    <lineage>
        <taxon>Bacteria</taxon>
        <taxon>Pseudomonadati</taxon>
        <taxon>Bacteroidota</taxon>
        <taxon>Cytophagia</taxon>
        <taxon>Cytophagales</taxon>
        <taxon>Leadbetterellaceae</taxon>
        <taxon>Lacihabitans</taxon>
    </lineage>
</organism>
<comment type="caution">
    <text evidence="13">The sequence shown here is derived from an EMBL/GenBank/DDBJ whole genome shotgun (WGS) entry which is preliminary data.</text>
</comment>
<dbReference type="InterPro" id="IPR001509">
    <property type="entry name" value="Epimerase_deHydtase"/>
</dbReference>
<accession>A0ABV7YXR7</accession>
<comment type="catalytic activity">
    <reaction evidence="1 10">
        <text>UDP-alpha-D-glucose = UDP-alpha-D-galactose</text>
        <dbReference type="Rhea" id="RHEA:22168"/>
        <dbReference type="ChEBI" id="CHEBI:58885"/>
        <dbReference type="ChEBI" id="CHEBI:66914"/>
        <dbReference type="EC" id="5.1.3.2"/>
    </reaction>
</comment>
<feature type="region of interest" description="Disordered" evidence="11">
    <location>
        <begin position="134"/>
        <end position="153"/>
    </location>
</feature>
<proteinExistence type="inferred from homology"/>
<dbReference type="Pfam" id="PF01370">
    <property type="entry name" value="Epimerase"/>
    <property type="match status" value="1"/>
</dbReference>
<dbReference type="EMBL" id="JBHRYQ010000001">
    <property type="protein sequence ID" value="MFC3811369.1"/>
    <property type="molecule type" value="Genomic_DNA"/>
</dbReference>
<evidence type="ECO:0000259" key="12">
    <source>
        <dbReference type="Pfam" id="PF01370"/>
    </source>
</evidence>
<comment type="similarity">
    <text evidence="4 10">Belongs to the NAD(P)-dependent epimerase/dehydratase family.</text>
</comment>
<evidence type="ECO:0000256" key="2">
    <source>
        <dbReference type="ARBA" id="ARBA00001911"/>
    </source>
</evidence>
<dbReference type="Gene3D" id="3.90.25.10">
    <property type="entry name" value="UDP-galactose 4-epimerase, domain 1"/>
    <property type="match status" value="1"/>
</dbReference>
<keyword evidence="9 10" id="KW-0413">Isomerase</keyword>
<evidence type="ECO:0000256" key="5">
    <source>
        <dbReference type="ARBA" id="ARBA00013189"/>
    </source>
</evidence>
<gene>
    <name evidence="13" type="primary">galE</name>
    <name evidence="13" type="ORF">ACFOOI_11955</name>
</gene>
<dbReference type="PANTHER" id="PTHR43725">
    <property type="entry name" value="UDP-GLUCOSE 4-EPIMERASE"/>
    <property type="match status" value="1"/>
</dbReference>
<evidence type="ECO:0000256" key="1">
    <source>
        <dbReference type="ARBA" id="ARBA00000083"/>
    </source>
</evidence>
<dbReference type="GO" id="GO:0003978">
    <property type="term" value="F:UDP-glucose 4-epimerase activity"/>
    <property type="evidence" value="ECO:0007669"/>
    <property type="project" value="UniProtKB-EC"/>
</dbReference>
<dbReference type="Proteomes" id="UP001595616">
    <property type="component" value="Unassembled WGS sequence"/>
</dbReference>
<evidence type="ECO:0000256" key="9">
    <source>
        <dbReference type="ARBA" id="ARBA00023235"/>
    </source>
</evidence>
<reference evidence="14" key="1">
    <citation type="journal article" date="2019" name="Int. J. Syst. Evol. Microbiol.">
        <title>The Global Catalogue of Microorganisms (GCM) 10K type strain sequencing project: providing services to taxonomists for standard genome sequencing and annotation.</title>
        <authorList>
            <consortium name="The Broad Institute Genomics Platform"/>
            <consortium name="The Broad Institute Genome Sequencing Center for Infectious Disease"/>
            <person name="Wu L."/>
            <person name="Ma J."/>
        </authorList>
    </citation>
    <scope>NUCLEOTIDE SEQUENCE [LARGE SCALE GENOMIC DNA]</scope>
    <source>
        <strain evidence="14">CECT 7956</strain>
    </source>
</reference>
<sequence length="345" mass="38604">MHKIIVTGGAGYIGSHTVVSLINSGFEPIVVDDFSNSQRDSIKRIEKIVGQSIRFYEANTADINSFERVFAENEQIAGIIHFAAFKAVKESVDKPLMYYKNNLVSLLNCIELSEKYKVKNLVFSSSATVYGNPAELPVSEQTPTQRPSSPYGNTKKIGEEILEDYCKANPDFNAIILRYFNPIGAHVSGLIGELPNGVPNNLMPFITQTAYGLREKLSVFGNDYDTADGTALRDYVHVEDVADAHVLTLQRLVDKKNTENYEFYNLGTGKGTSVIEIIAAFEKVNDLKLNFTFEPRRAGDVPELFASTKKANEILKFKSKKSLEDMASSAWKWEKRFRDAQKNSK</sequence>
<dbReference type="RefSeq" id="WP_379838210.1">
    <property type="nucleotide sequence ID" value="NZ_JBHRYQ010000001.1"/>
</dbReference>
<comment type="cofactor">
    <cofactor evidence="2 10">
        <name>NAD(+)</name>
        <dbReference type="ChEBI" id="CHEBI:57540"/>
    </cofactor>
</comment>
<dbReference type="CDD" id="cd05247">
    <property type="entry name" value="UDP_G4E_1_SDR_e"/>
    <property type="match status" value="1"/>
</dbReference>
<keyword evidence="14" id="KW-1185">Reference proteome</keyword>
<feature type="domain" description="NAD-dependent epimerase/dehydratase" evidence="12">
    <location>
        <begin position="4"/>
        <end position="261"/>
    </location>
</feature>
<evidence type="ECO:0000256" key="8">
    <source>
        <dbReference type="ARBA" id="ARBA00023144"/>
    </source>
</evidence>
<comment type="pathway">
    <text evidence="3 10">Carbohydrate metabolism; galactose metabolism.</text>
</comment>
<evidence type="ECO:0000256" key="3">
    <source>
        <dbReference type="ARBA" id="ARBA00004947"/>
    </source>
</evidence>
<evidence type="ECO:0000256" key="7">
    <source>
        <dbReference type="ARBA" id="ARBA00023027"/>
    </source>
</evidence>
<name>A0ABV7YXR7_9BACT</name>
<feature type="compositionally biased region" description="Polar residues" evidence="11">
    <location>
        <begin position="139"/>
        <end position="152"/>
    </location>
</feature>
<dbReference type="Gene3D" id="3.40.50.720">
    <property type="entry name" value="NAD(P)-binding Rossmann-like Domain"/>
    <property type="match status" value="1"/>
</dbReference>
<dbReference type="SUPFAM" id="SSF51735">
    <property type="entry name" value="NAD(P)-binding Rossmann-fold domains"/>
    <property type="match status" value="1"/>
</dbReference>
<keyword evidence="10" id="KW-0119">Carbohydrate metabolism</keyword>
<dbReference type="NCBIfam" id="TIGR01179">
    <property type="entry name" value="galE"/>
    <property type="match status" value="1"/>
</dbReference>
<comment type="subunit">
    <text evidence="10">Homodimer.</text>
</comment>
<evidence type="ECO:0000313" key="14">
    <source>
        <dbReference type="Proteomes" id="UP001595616"/>
    </source>
</evidence>
<evidence type="ECO:0000256" key="10">
    <source>
        <dbReference type="RuleBase" id="RU366046"/>
    </source>
</evidence>
<dbReference type="InterPro" id="IPR036291">
    <property type="entry name" value="NAD(P)-bd_dom_sf"/>
</dbReference>
<evidence type="ECO:0000256" key="4">
    <source>
        <dbReference type="ARBA" id="ARBA00007637"/>
    </source>
</evidence>
<evidence type="ECO:0000313" key="13">
    <source>
        <dbReference type="EMBL" id="MFC3811369.1"/>
    </source>
</evidence>
<dbReference type="EC" id="5.1.3.2" evidence="5 10"/>
<keyword evidence="7 10" id="KW-0520">NAD</keyword>
<dbReference type="PANTHER" id="PTHR43725:SF47">
    <property type="entry name" value="UDP-GLUCOSE 4-EPIMERASE"/>
    <property type="match status" value="1"/>
</dbReference>
<evidence type="ECO:0000256" key="11">
    <source>
        <dbReference type="SAM" id="MobiDB-lite"/>
    </source>
</evidence>
<dbReference type="InterPro" id="IPR005886">
    <property type="entry name" value="UDP_G4E"/>
</dbReference>